<proteinExistence type="inferred from homology"/>
<keyword evidence="5 7" id="KW-1133">Transmembrane helix</keyword>
<gene>
    <name evidence="9" type="ORF">K1W69_21860</name>
</gene>
<comment type="subcellular location">
    <subcellularLocation>
        <location evidence="1 7">Cell membrane</location>
        <topology evidence="1 7">Multi-pass membrane protein</topology>
    </subcellularLocation>
</comment>
<dbReference type="PANTHER" id="PTHR30151:SF0">
    <property type="entry name" value="ABC TRANSPORTER PERMEASE PROTEIN MJ0413-RELATED"/>
    <property type="match status" value="1"/>
</dbReference>
<dbReference type="GO" id="GO:0005886">
    <property type="term" value="C:plasma membrane"/>
    <property type="evidence" value="ECO:0007669"/>
    <property type="project" value="UniProtKB-SubCell"/>
</dbReference>
<dbReference type="GO" id="GO:0055085">
    <property type="term" value="P:transmembrane transport"/>
    <property type="evidence" value="ECO:0007669"/>
    <property type="project" value="InterPro"/>
</dbReference>
<feature type="transmembrane region" description="Helical" evidence="7">
    <location>
        <begin position="110"/>
        <end position="133"/>
    </location>
</feature>
<keyword evidence="3" id="KW-1003">Cell membrane</keyword>
<dbReference type="Gene3D" id="1.10.3720.10">
    <property type="entry name" value="MetI-like"/>
    <property type="match status" value="1"/>
</dbReference>
<dbReference type="Pfam" id="PF00528">
    <property type="entry name" value="BPD_transp_1"/>
    <property type="match status" value="1"/>
</dbReference>
<dbReference type="InterPro" id="IPR035906">
    <property type="entry name" value="MetI-like_sf"/>
</dbReference>
<evidence type="ECO:0000256" key="1">
    <source>
        <dbReference type="ARBA" id="ARBA00004651"/>
    </source>
</evidence>
<dbReference type="PROSITE" id="PS50928">
    <property type="entry name" value="ABC_TM1"/>
    <property type="match status" value="1"/>
</dbReference>
<keyword evidence="2 7" id="KW-0813">Transport</keyword>
<protein>
    <submittedName>
        <fullName evidence="9">ABC transporter permease</fullName>
    </submittedName>
</protein>
<reference evidence="9" key="1">
    <citation type="submission" date="2021-08" db="EMBL/GenBank/DDBJ databases">
        <title>Hoeflea bacterium WL0058 sp. nov., isolated from the sediment.</title>
        <authorList>
            <person name="Wang L."/>
            <person name="Zhang D."/>
        </authorList>
    </citation>
    <scope>NUCLEOTIDE SEQUENCE</scope>
    <source>
        <strain evidence="9">WL0058</strain>
    </source>
</reference>
<feature type="domain" description="ABC transmembrane type-1" evidence="8">
    <location>
        <begin position="79"/>
        <end position="259"/>
    </location>
</feature>
<evidence type="ECO:0000256" key="7">
    <source>
        <dbReference type="RuleBase" id="RU363032"/>
    </source>
</evidence>
<dbReference type="AlphaFoldDB" id="A0AAE2ZRX9"/>
<dbReference type="SUPFAM" id="SSF161098">
    <property type="entry name" value="MetI-like"/>
    <property type="match status" value="1"/>
</dbReference>
<feature type="transmembrane region" description="Helical" evidence="7">
    <location>
        <begin position="206"/>
        <end position="226"/>
    </location>
</feature>
<comment type="similarity">
    <text evidence="7">Belongs to the binding-protein-dependent transport system permease family.</text>
</comment>
<dbReference type="InterPro" id="IPR000515">
    <property type="entry name" value="MetI-like"/>
</dbReference>
<keyword evidence="10" id="KW-1185">Reference proteome</keyword>
<evidence type="ECO:0000256" key="2">
    <source>
        <dbReference type="ARBA" id="ARBA00022448"/>
    </source>
</evidence>
<evidence type="ECO:0000313" key="10">
    <source>
        <dbReference type="Proteomes" id="UP001196509"/>
    </source>
</evidence>
<dbReference type="PANTHER" id="PTHR30151">
    <property type="entry name" value="ALKANE SULFONATE ABC TRANSPORTER-RELATED, MEMBRANE SUBUNIT"/>
    <property type="match status" value="1"/>
</dbReference>
<evidence type="ECO:0000313" key="9">
    <source>
        <dbReference type="EMBL" id="MBW8639856.1"/>
    </source>
</evidence>
<evidence type="ECO:0000256" key="6">
    <source>
        <dbReference type="ARBA" id="ARBA00023136"/>
    </source>
</evidence>
<name>A0AAE2ZRX9_9HYPH</name>
<comment type="caution">
    <text evidence="9">The sequence shown here is derived from an EMBL/GenBank/DDBJ whole genome shotgun (WGS) entry which is preliminary data.</text>
</comment>
<dbReference type="CDD" id="cd06261">
    <property type="entry name" value="TM_PBP2"/>
    <property type="match status" value="1"/>
</dbReference>
<keyword evidence="6 7" id="KW-0472">Membrane</keyword>
<evidence type="ECO:0000256" key="3">
    <source>
        <dbReference type="ARBA" id="ARBA00022475"/>
    </source>
</evidence>
<evidence type="ECO:0000256" key="4">
    <source>
        <dbReference type="ARBA" id="ARBA00022692"/>
    </source>
</evidence>
<evidence type="ECO:0000256" key="5">
    <source>
        <dbReference type="ARBA" id="ARBA00022989"/>
    </source>
</evidence>
<dbReference type="RefSeq" id="WP_220230611.1">
    <property type="nucleotide sequence ID" value="NZ_JAICBX010000004.1"/>
</dbReference>
<dbReference type="Proteomes" id="UP001196509">
    <property type="component" value="Unassembled WGS sequence"/>
</dbReference>
<keyword evidence="4 7" id="KW-0812">Transmembrane</keyword>
<feature type="transmembrane region" description="Helical" evidence="7">
    <location>
        <begin position="238"/>
        <end position="258"/>
    </location>
</feature>
<sequence>MRIINRKPSRVTSITLTALPFVATIGAYALASHYRRLDNPADKLLPSLQQMGETFWRMAFVPDKRSGDLLLWLDTYDSLCRLGMGMGAATILALSLGILIGFIPHARSTLAPYIATFSLIPPITILPILFIIFGLGETSKIMLIVVGTAPVMIRSVSQEVMNIPRELIIKAETLGASVLQMIFRVVLPQTLPKLVNAMRLGLVPAWIFLISAEAIASTSGLGYRIFLVRRYLAMDVILPYVVWITLLAFIIDRLLLLLSKRAFPWHHLGGESL</sequence>
<organism evidence="9 10">
    <name type="scientific">Flavimaribacter sediminis</name>
    <dbReference type="NCBI Taxonomy" id="2865987"/>
    <lineage>
        <taxon>Bacteria</taxon>
        <taxon>Pseudomonadati</taxon>
        <taxon>Pseudomonadota</taxon>
        <taxon>Alphaproteobacteria</taxon>
        <taxon>Hyphomicrobiales</taxon>
        <taxon>Rhizobiaceae</taxon>
        <taxon>Flavimaribacter</taxon>
    </lineage>
</organism>
<evidence type="ECO:0000259" key="8">
    <source>
        <dbReference type="PROSITE" id="PS50928"/>
    </source>
</evidence>
<accession>A0AAE2ZRX9</accession>
<feature type="transmembrane region" description="Helical" evidence="7">
    <location>
        <begin position="82"/>
        <end position="103"/>
    </location>
</feature>
<dbReference type="EMBL" id="JAICBX010000004">
    <property type="protein sequence ID" value="MBW8639856.1"/>
    <property type="molecule type" value="Genomic_DNA"/>
</dbReference>